<name>A0A9W5PDZ7_9BACI</name>
<organism evidence="1 2">
    <name type="scientific">Bacillus inaquosorum KCTC 13429</name>
    <dbReference type="NCBI Taxonomy" id="1236548"/>
    <lineage>
        <taxon>Bacteria</taxon>
        <taxon>Bacillati</taxon>
        <taxon>Bacillota</taxon>
        <taxon>Bacilli</taxon>
        <taxon>Bacillales</taxon>
        <taxon>Bacillaceae</taxon>
        <taxon>Bacillus</taxon>
    </lineage>
</organism>
<dbReference type="Proteomes" id="UP000011182">
    <property type="component" value="Unassembled WGS sequence"/>
</dbReference>
<protein>
    <submittedName>
        <fullName evidence="1">Uncharacterized protein</fullName>
    </submittedName>
</protein>
<keyword evidence="2" id="KW-1185">Reference proteome</keyword>
<dbReference type="EMBL" id="AMXN01000002">
    <property type="protein sequence ID" value="ELS62418.1"/>
    <property type="molecule type" value="Genomic_DNA"/>
</dbReference>
<comment type="caution">
    <text evidence="1">The sequence shown here is derived from an EMBL/GenBank/DDBJ whole genome shotgun (WGS) entry which is preliminary data.</text>
</comment>
<accession>A0A9W5PDZ7</accession>
<evidence type="ECO:0000313" key="2">
    <source>
        <dbReference type="Proteomes" id="UP000011182"/>
    </source>
</evidence>
<evidence type="ECO:0000313" key="1">
    <source>
        <dbReference type="EMBL" id="ELS62418.1"/>
    </source>
</evidence>
<sequence length="56" mass="6415">MFHDFILTKAGHSDNSPFTSFFKRNKGVDDSAFIYSKKRKALSSKPFSLFIKIILS</sequence>
<proteinExistence type="predicted"/>
<dbReference type="AlphaFoldDB" id="A0A9W5PDZ7"/>
<reference evidence="1 2" key="1">
    <citation type="journal article" date="2014" name="Syst. Appl. Microbiol.">
        <title>Genomic insights into the taxonomic status of the three subspecies of Bacillus subtilis.</title>
        <authorList>
            <person name="Yi H."/>
            <person name="Chun J."/>
            <person name="Cha C.J."/>
        </authorList>
    </citation>
    <scope>NUCLEOTIDE SEQUENCE [LARGE SCALE GENOMIC DNA]</scope>
    <source>
        <strain evidence="1 2">KCTC 13429</strain>
    </source>
</reference>
<gene>
    <name evidence="1" type="ORF">BSI_14970</name>
</gene>